<dbReference type="Gene3D" id="3.40.50.2300">
    <property type="match status" value="1"/>
</dbReference>
<dbReference type="GO" id="GO:0008081">
    <property type="term" value="F:phosphoric diester hydrolase activity"/>
    <property type="evidence" value="ECO:0007669"/>
    <property type="project" value="UniProtKB-ARBA"/>
</dbReference>
<dbReference type="Pfam" id="PF00072">
    <property type="entry name" value="Response_reg"/>
    <property type="match status" value="1"/>
</dbReference>
<protein>
    <submittedName>
        <fullName evidence="4">Response regulator receiver modulated metal dependent phosphohydrolase</fullName>
    </submittedName>
</protein>
<dbReference type="InterPro" id="IPR011006">
    <property type="entry name" value="CheY-like_superfamily"/>
</dbReference>
<dbReference type="SUPFAM" id="SSF52172">
    <property type="entry name" value="CheY-like"/>
    <property type="match status" value="1"/>
</dbReference>
<organism evidence="4 5">
    <name type="scientific">Insolitispirillum peregrinum</name>
    <dbReference type="NCBI Taxonomy" id="80876"/>
    <lineage>
        <taxon>Bacteria</taxon>
        <taxon>Pseudomonadati</taxon>
        <taxon>Pseudomonadota</taxon>
        <taxon>Alphaproteobacteria</taxon>
        <taxon>Rhodospirillales</taxon>
        <taxon>Novispirillaceae</taxon>
        <taxon>Insolitispirillum</taxon>
    </lineage>
</organism>
<proteinExistence type="predicted"/>
<dbReference type="InterPro" id="IPR003607">
    <property type="entry name" value="HD/PDEase_dom"/>
</dbReference>
<dbReference type="InterPro" id="IPR001789">
    <property type="entry name" value="Sig_transdc_resp-reg_receiver"/>
</dbReference>
<evidence type="ECO:0000256" key="1">
    <source>
        <dbReference type="PROSITE-ProRule" id="PRU00169"/>
    </source>
</evidence>
<name>A0A1N7NQ72_9PROT</name>
<dbReference type="AlphaFoldDB" id="A0A1N7NQ72"/>
<dbReference type="STRING" id="80876.SAMN05421779_105290"/>
<feature type="domain" description="HD-GYP" evidence="3">
    <location>
        <begin position="156"/>
        <end position="353"/>
    </location>
</feature>
<evidence type="ECO:0000259" key="3">
    <source>
        <dbReference type="PROSITE" id="PS51832"/>
    </source>
</evidence>
<reference evidence="4 5" key="1">
    <citation type="submission" date="2017-01" db="EMBL/GenBank/DDBJ databases">
        <authorList>
            <person name="Mah S.A."/>
            <person name="Swanson W.J."/>
            <person name="Moy G.W."/>
            <person name="Vacquier V.D."/>
        </authorList>
    </citation>
    <scope>NUCLEOTIDE SEQUENCE [LARGE SCALE GENOMIC DNA]</scope>
    <source>
        <strain evidence="4 5">DSM 11589</strain>
    </source>
</reference>
<dbReference type="Pfam" id="PF13487">
    <property type="entry name" value="HD_5"/>
    <property type="match status" value="1"/>
</dbReference>
<dbReference type="EMBL" id="FTOA01000005">
    <property type="protein sequence ID" value="SIT00447.1"/>
    <property type="molecule type" value="Genomic_DNA"/>
</dbReference>
<gene>
    <name evidence="4" type="ORF">SAMN05421779_105290</name>
</gene>
<dbReference type="SMART" id="SM00471">
    <property type="entry name" value="HDc"/>
    <property type="match status" value="1"/>
</dbReference>
<dbReference type="SMART" id="SM00448">
    <property type="entry name" value="REC"/>
    <property type="match status" value="1"/>
</dbReference>
<keyword evidence="1" id="KW-0597">Phosphoprotein</keyword>
<dbReference type="GO" id="GO:0000160">
    <property type="term" value="P:phosphorelay signal transduction system"/>
    <property type="evidence" value="ECO:0007669"/>
    <property type="project" value="InterPro"/>
</dbReference>
<dbReference type="InterPro" id="IPR037522">
    <property type="entry name" value="HD_GYP_dom"/>
</dbReference>
<dbReference type="CDD" id="cd17551">
    <property type="entry name" value="REC_RpfG-like"/>
    <property type="match status" value="1"/>
</dbReference>
<dbReference type="CDD" id="cd00077">
    <property type="entry name" value="HDc"/>
    <property type="match status" value="1"/>
</dbReference>
<accession>A0A1N7NQ72</accession>
<dbReference type="InterPro" id="IPR052020">
    <property type="entry name" value="Cyclic_di-GMP/3'3'-cGAMP_PDE"/>
</dbReference>
<keyword evidence="5" id="KW-1185">Reference proteome</keyword>
<dbReference type="OrthoDB" id="9176789at2"/>
<feature type="modified residue" description="4-aspartylphosphate" evidence="1">
    <location>
        <position position="62"/>
    </location>
</feature>
<dbReference type="SUPFAM" id="SSF109604">
    <property type="entry name" value="HD-domain/PDEase-like"/>
    <property type="match status" value="1"/>
</dbReference>
<evidence type="ECO:0000313" key="4">
    <source>
        <dbReference type="EMBL" id="SIT00447.1"/>
    </source>
</evidence>
<dbReference type="PANTHER" id="PTHR45228:SF1">
    <property type="entry name" value="CYCLIC DI-GMP PHOSPHODIESTERASE TM_0186"/>
    <property type="match status" value="1"/>
</dbReference>
<dbReference type="PROSITE" id="PS50110">
    <property type="entry name" value="RESPONSE_REGULATORY"/>
    <property type="match status" value="1"/>
</dbReference>
<evidence type="ECO:0000259" key="2">
    <source>
        <dbReference type="PROSITE" id="PS50110"/>
    </source>
</evidence>
<feature type="domain" description="Response regulatory" evidence="2">
    <location>
        <begin position="12"/>
        <end position="129"/>
    </location>
</feature>
<evidence type="ECO:0000313" key="5">
    <source>
        <dbReference type="Proteomes" id="UP000185678"/>
    </source>
</evidence>
<dbReference type="PROSITE" id="PS51832">
    <property type="entry name" value="HD_GYP"/>
    <property type="match status" value="1"/>
</dbReference>
<dbReference type="RefSeq" id="WP_076401195.1">
    <property type="nucleotide sequence ID" value="NZ_FTOA01000005.1"/>
</dbReference>
<sequence>MRTIPAHLLPSKILIVDDNQANVDLLEMVLSFAGFTSIDTTIDPTVVPDQQRNNHYDLILSDLRMPVLDGFALLKLLREEHCTAELPILVITAQTDNESRLKALELGATDFLHKPFDQSEVLNRVVNMLITRHLYKLQVDANTELERKVMERTKELHEITSYVITSLGRAAEFRDNETGLHVVRMSNYCALMARAMGCDEGYTEMLRQASTMHDVGKIGIPDGILLKPGRLTHDEFQIMQEHPTIGGKIIGEHSSGMLAMARIIALTHHEKWDGTGYPAGLKADDIPIEGRIVAICDVFDALTSERPYKKAWSVEETVLHMQKSAGSHFDPALVDVFCSIIDQVLSIKDKYQEPDEEALLSPLQALAMRV</sequence>
<dbReference type="PANTHER" id="PTHR45228">
    <property type="entry name" value="CYCLIC DI-GMP PHOSPHODIESTERASE TM_0186-RELATED"/>
    <property type="match status" value="1"/>
</dbReference>
<dbReference type="Gene3D" id="1.10.3210.10">
    <property type="entry name" value="Hypothetical protein af1432"/>
    <property type="match status" value="1"/>
</dbReference>
<dbReference type="Proteomes" id="UP000185678">
    <property type="component" value="Unassembled WGS sequence"/>
</dbReference>
<keyword evidence="4" id="KW-0378">Hydrolase</keyword>